<dbReference type="EMBL" id="BMAW01046852">
    <property type="protein sequence ID" value="GFS57647.1"/>
    <property type="molecule type" value="Genomic_DNA"/>
</dbReference>
<comment type="caution">
    <text evidence="3">The sequence shown here is derived from an EMBL/GenBank/DDBJ whole genome shotgun (WGS) entry which is preliminary data.</text>
</comment>
<dbReference type="EMBL" id="BMAW01003104">
    <property type="protein sequence ID" value="GFS81898.1"/>
    <property type="molecule type" value="Genomic_DNA"/>
</dbReference>
<evidence type="ECO:0000256" key="1">
    <source>
        <dbReference type="SAM" id="MobiDB-lite"/>
    </source>
</evidence>
<feature type="region of interest" description="Disordered" evidence="1">
    <location>
        <begin position="69"/>
        <end position="88"/>
    </location>
</feature>
<evidence type="ECO:0000313" key="3">
    <source>
        <dbReference type="EMBL" id="GFS81898.1"/>
    </source>
</evidence>
<name>A0A8X6T5X1_NEPPI</name>
<reference evidence="3" key="1">
    <citation type="submission" date="2020-08" db="EMBL/GenBank/DDBJ databases">
        <title>Multicomponent nature underlies the extraordinary mechanical properties of spider dragline silk.</title>
        <authorList>
            <person name="Kono N."/>
            <person name="Nakamura H."/>
            <person name="Mori M."/>
            <person name="Yoshida Y."/>
            <person name="Ohtoshi R."/>
            <person name="Malay A.D."/>
            <person name="Moran D.A.P."/>
            <person name="Tomita M."/>
            <person name="Numata K."/>
            <person name="Arakawa K."/>
        </authorList>
    </citation>
    <scope>NUCLEOTIDE SEQUENCE</scope>
</reference>
<keyword evidence="6" id="KW-1185">Reference proteome</keyword>
<dbReference type="Proteomes" id="UP000887013">
    <property type="component" value="Unassembled WGS sequence"/>
</dbReference>
<proteinExistence type="predicted"/>
<gene>
    <name evidence="2" type="ORF">NPIL_108561</name>
    <name evidence="5" type="ORF">NPIL_274211</name>
    <name evidence="3" type="ORF">NPIL_331261</name>
    <name evidence="4" type="ORF">NPIL_37551</name>
</gene>
<organism evidence="3 6">
    <name type="scientific">Nephila pilipes</name>
    <name type="common">Giant wood spider</name>
    <name type="synonym">Nephila maculata</name>
    <dbReference type="NCBI Taxonomy" id="299642"/>
    <lineage>
        <taxon>Eukaryota</taxon>
        <taxon>Metazoa</taxon>
        <taxon>Ecdysozoa</taxon>
        <taxon>Arthropoda</taxon>
        <taxon>Chelicerata</taxon>
        <taxon>Arachnida</taxon>
        <taxon>Araneae</taxon>
        <taxon>Araneomorphae</taxon>
        <taxon>Entelegynae</taxon>
        <taxon>Araneoidea</taxon>
        <taxon>Nephilidae</taxon>
        <taxon>Nephila</taxon>
    </lineage>
</organism>
<dbReference type="EMBL" id="BMAW01104680">
    <property type="protein sequence ID" value="GFT15808.1"/>
    <property type="molecule type" value="Genomic_DNA"/>
</dbReference>
<accession>A0A8X6T5X1</accession>
<evidence type="ECO:0000313" key="6">
    <source>
        <dbReference type="Proteomes" id="UP000887013"/>
    </source>
</evidence>
<evidence type="ECO:0000313" key="5">
    <source>
        <dbReference type="EMBL" id="GFU44376.1"/>
    </source>
</evidence>
<evidence type="ECO:0000313" key="4">
    <source>
        <dbReference type="EMBL" id="GFT15808.1"/>
    </source>
</evidence>
<dbReference type="EMBL" id="BMAW01132671">
    <property type="protein sequence ID" value="GFU44376.1"/>
    <property type="molecule type" value="Genomic_DNA"/>
</dbReference>
<dbReference type="AlphaFoldDB" id="A0A8X6T5X1"/>
<protein>
    <submittedName>
        <fullName evidence="3">Uncharacterized protein</fullName>
    </submittedName>
</protein>
<evidence type="ECO:0000313" key="2">
    <source>
        <dbReference type="EMBL" id="GFS57647.1"/>
    </source>
</evidence>
<sequence length="88" mass="10591">MRLNSCLVKVSLVSLEAQNFLSKEKSEEVFPENWLRRLQETIRQTTRRVTEMPEPSEYQREPLANYLADTETPEHDENRHQANYKNYY</sequence>